<sequence>MTKFKSIALVVLAGLFLQSCSNDDDGPNNDPENGTYSKGVFILNEGNFNSANADITYFDPTKDISQTNPIQNIYKTANAGAQLGSVAQSFYEKGNKLYVVVNASNKVEVVDNTTFKKIATISAGENMNNPRYIVSDNDFLYISNWGNPNVTTDDFIAKYKISDLSFVEKYKVDEGPEKMVLENGKLYIAQKGGYGVGKTVTVLDTKTKDKKTVNVGDVPTDLTVENGNLYVLSQGVSWGAETKGKLVRYNLSTEDKLELNFKDGEHPGFMVEENNKLFYVLNNSVYSMALNATTLPTKADFITSAKNVYGFDVEDNKFYVLDAVDFTSNGNLYIYNIQGALQYPAITTGIGPNAVLVKK</sequence>
<accession>A0A511NKV7</accession>
<feature type="chain" id="PRO_5021745268" description="Cell surface protein" evidence="1">
    <location>
        <begin position="22"/>
        <end position="359"/>
    </location>
</feature>
<dbReference type="SUPFAM" id="SSF50974">
    <property type="entry name" value="Nitrous oxide reductase, N-terminal domain"/>
    <property type="match status" value="1"/>
</dbReference>
<dbReference type="RefSeq" id="WP_019974763.1">
    <property type="nucleotide sequence ID" value="NZ_BJXC01000023.1"/>
</dbReference>
<proteinExistence type="predicted"/>
<evidence type="ECO:0000313" key="3">
    <source>
        <dbReference type="Proteomes" id="UP000321245"/>
    </source>
</evidence>
<dbReference type="PROSITE" id="PS51257">
    <property type="entry name" value="PROKAR_LIPOPROTEIN"/>
    <property type="match status" value="1"/>
</dbReference>
<protein>
    <recommendedName>
        <fullName evidence="4">Cell surface protein</fullName>
    </recommendedName>
</protein>
<organism evidence="2 3">
    <name type="scientific">Empedobacter brevis NBRC 14943 = ATCC 43319</name>
    <dbReference type="NCBI Taxonomy" id="1218108"/>
    <lineage>
        <taxon>Bacteria</taxon>
        <taxon>Pseudomonadati</taxon>
        <taxon>Bacteroidota</taxon>
        <taxon>Flavobacteriia</taxon>
        <taxon>Flavobacteriales</taxon>
        <taxon>Weeksellaceae</taxon>
        <taxon>Empedobacter</taxon>
    </lineage>
</organism>
<keyword evidence="1" id="KW-0732">Signal</keyword>
<dbReference type="Gene3D" id="2.130.10.10">
    <property type="entry name" value="YVTN repeat-like/Quinoprotein amine dehydrogenase"/>
    <property type="match status" value="1"/>
</dbReference>
<dbReference type="InterPro" id="IPR011045">
    <property type="entry name" value="N2O_reductase_N"/>
</dbReference>
<reference evidence="2 3" key="1">
    <citation type="submission" date="2019-07" db="EMBL/GenBank/DDBJ databases">
        <title>Whole genome shotgun sequence of Empedobacter brevis NBRC 14943.</title>
        <authorList>
            <person name="Hosoyama A."/>
            <person name="Uohara A."/>
            <person name="Ohji S."/>
            <person name="Ichikawa N."/>
        </authorList>
    </citation>
    <scope>NUCLEOTIDE SEQUENCE [LARGE SCALE GENOMIC DNA]</scope>
    <source>
        <strain evidence="2 3">NBRC 14943</strain>
    </source>
</reference>
<evidence type="ECO:0008006" key="4">
    <source>
        <dbReference type="Google" id="ProtNLM"/>
    </source>
</evidence>
<evidence type="ECO:0000313" key="2">
    <source>
        <dbReference type="EMBL" id="GEM53068.1"/>
    </source>
</evidence>
<comment type="caution">
    <text evidence="2">The sequence shown here is derived from an EMBL/GenBank/DDBJ whole genome shotgun (WGS) entry which is preliminary data.</text>
</comment>
<feature type="signal peptide" evidence="1">
    <location>
        <begin position="1"/>
        <end position="21"/>
    </location>
</feature>
<name>A0A511NKV7_9FLAO</name>
<dbReference type="InterPro" id="IPR015943">
    <property type="entry name" value="WD40/YVTN_repeat-like_dom_sf"/>
</dbReference>
<dbReference type="STRING" id="1218108.GCA_000382425_01262"/>
<evidence type="ECO:0000256" key="1">
    <source>
        <dbReference type="SAM" id="SignalP"/>
    </source>
</evidence>
<dbReference type="Proteomes" id="UP000321245">
    <property type="component" value="Unassembled WGS sequence"/>
</dbReference>
<dbReference type="GeneID" id="84649468"/>
<dbReference type="PANTHER" id="PTHR47197">
    <property type="entry name" value="PROTEIN NIRF"/>
    <property type="match status" value="1"/>
</dbReference>
<dbReference type="OrthoDB" id="9773938at2"/>
<dbReference type="InterPro" id="IPR051200">
    <property type="entry name" value="Host-pathogen_enzymatic-act"/>
</dbReference>
<gene>
    <name evidence="2" type="ORF">EB1_28580</name>
</gene>
<keyword evidence="3" id="KW-1185">Reference proteome</keyword>
<dbReference type="Pfam" id="PF16819">
    <property type="entry name" value="DUF5074"/>
    <property type="match status" value="1"/>
</dbReference>
<dbReference type="InterPro" id="IPR031815">
    <property type="entry name" value="DUF5074"/>
</dbReference>
<dbReference type="PANTHER" id="PTHR47197:SF3">
    <property type="entry name" value="DIHYDRO-HEME D1 DEHYDROGENASE"/>
    <property type="match status" value="1"/>
</dbReference>
<dbReference type="EMBL" id="BJXC01000023">
    <property type="protein sequence ID" value="GEM53068.1"/>
    <property type="molecule type" value="Genomic_DNA"/>
</dbReference>
<dbReference type="AlphaFoldDB" id="A0A511NKV7"/>